<proteinExistence type="predicted"/>
<evidence type="ECO:0000313" key="1">
    <source>
        <dbReference type="EMBL" id="GCC52537.1"/>
    </source>
</evidence>
<dbReference type="AlphaFoldDB" id="A0A401UCC1"/>
<comment type="caution">
    <text evidence="1">The sequence shown here is derived from an EMBL/GenBank/DDBJ whole genome shotgun (WGS) entry which is preliminary data.</text>
</comment>
<accession>A0A401UCC1</accession>
<name>A0A401UCC1_9BACT</name>
<dbReference type="EMBL" id="BHXQ01000005">
    <property type="protein sequence ID" value="GCC52537.1"/>
    <property type="molecule type" value="Genomic_DNA"/>
</dbReference>
<protein>
    <submittedName>
        <fullName evidence="1">Uncharacterized protein</fullName>
    </submittedName>
</protein>
<reference evidence="1 2" key="1">
    <citation type="submission" date="2018-11" db="EMBL/GenBank/DDBJ databases">
        <title>Chryseotalea sanarue gen. nov., sp., nov., a member of the family Cytophagaceae, isolated from a brackish lake in Hamamatsu Japan.</title>
        <authorList>
            <person name="Maejima Y."/>
            <person name="Iino T."/>
            <person name="Muraguchi Y."/>
            <person name="Fukuda K."/>
            <person name="Ohkuma M."/>
            <person name="Moriuchi R."/>
            <person name="Dohra H."/>
            <person name="Kimbara K."/>
            <person name="Shintani M."/>
        </authorList>
    </citation>
    <scope>NUCLEOTIDE SEQUENCE [LARGE SCALE GENOMIC DNA]</scope>
    <source>
        <strain evidence="1 2">Ys</strain>
    </source>
</reference>
<evidence type="ECO:0000313" key="2">
    <source>
        <dbReference type="Proteomes" id="UP000288227"/>
    </source>
</evidence>
<gene>
    <name evidence="1" type="ORF">SanaruYs_27740</name>
</gene>
<keyword evidence="2" id="KW-1185">Reference proteome</keyword>
<dbReference type="Proteomes" id="UP000288227">
    <property type="component" value="Unassembled WGS sequence"/>
</dbReference>
<sequence>MCSTKKEHELLHYRIHKDSLNTTDSMALQEKAMLCIDTNNTTVKINLSLSDLLKIESEEALLKSLEKIM</sequence>
<organism evidence="1 2">
    <name type="scientific">Chryseotalea sanaruensis</name>
    <dbReference type="NCBI Taxonomy" id="2482724"/>
    <lineage>
        <taxon>Bacteria</taxon>
        <taxon>Pseudomonadati</taxon>
        <taxon>Bacteroidota</taxon>
        <taxon>Cytophagia</taxon>
        <taxon>Cytophagales</taxon>
        <taxon>Chryseotaleaceae</taxon>
        <taxon>Chryseotalea</taxon>
    </lineage>
</organism>